<name>A0A2T1A3I7_9ACTN</name>
<dbReference type="EMBL" id="PVUE01000003">
    <property type="protein sequence ID" value="PRZ43104.1"/>
    <property type="molecule type" value="Genomic_DNA"/>
</dbReference>
<dbReference type="InterPro" id="IPR003812">
    <property type="entry name" value="Fido"/>
</dbReference>
<evidence type="ECO:0000313" key="2">
    <source>
        <dbReference type="EMBL" id="PRZ43104.1"/>
    </source>
</evidence>
<dbReference type="Proteomes" id="UP000237752">
    <property type="component" value="Unassembled WGS sequence"/>
</dbReference>
<protein>
    <recommendedName>
        <fullName evidence="1">Fido domain-containing protein</fullName>
    </recommendedName>
</protein>
<keyword evidence="3" id="KW-1185">Reference proteome</keyword>
<dbReference type="SUPFAM" id="SSF140931">
    <property type="entry name" value="Fic-like"/>
    <property type="match status" value="1"/>
</dbReference>
<dbReference type="Gene3D" id="1.10.3290.10">
    <property type="entry name" value="Fido-like domain"/>
    <property type="match status" value="1"/>
</dbReference>
<evidence type="ECO:0000313" key="3">
    <source>
        <dbReference type="Proteomes" id="UP000237752"/>
    </source>
</evidence>
<organism evidence="2 3">
    <name type="scientific">Antricoccus suffuscus</name>
    <dbReference type="NCBI Taxonomy" id="1629062"/>
    <lineage>
        <taxon>Bacteria</taxon>
        <taxon>Bacillati</taxon>
        <taxon>Actinomycetota</taxon>
        <taxon>Actinomycetes</taxon>
        <taxon>Geodermatophilales</taxon>
        <taxon>Antricoccaceae</taxon>
        <taxon>Antricoccus</taxon>
    </lineage>
</organism>
<feature type="domain" description="Fido" evidence="1">
    <location>
        <begin position="83"/>
        <end position="213"/>
    </location>
</feature>
<reference evidence="2 3" key="1">
    <citation type="submission" date="2018-03" db="EMBL/GenBank/DDBJ databases">
        <title>Genomic Encyclopedia of Archaeal and Bacterial Type Strains, Phase II (KMG-II): from individual species to whole genera.</title>
        <authorList>
            <person name="Goeker M."/>
        </authorList>
    </citation>
    <scope>NUCLEOTIDE SEQUENCE [LARGE SCALE GENOMIC DNA]</scope>
    <source>
        <strain evidence="2 3">DSM 100065</strain>
    </source>
</reference>
<dbReference type="InterPro" id="IPR036597">
    <property type="entry name" value="Fido-like_dom_sf"/>
</dbReference>
<accession>A0A2T1A3I7</accession>
<gene>
    <name evidence="2" type="ORF">CLV47_103161</name>
</gene>
<dbReference type="PROSITE" id="PS51459">
    <property type="entry name" value="FIDO"/>
    <property type="match status" value="1"/>
</dbReference>
<sequence>MRDAALQSRADVDRLLGHRVLRKKSAEVSAESLLRGARSSAALEDASYQLEAVRAGAIEDPVLTGCLRVSGAVGRQTDVWEHAPLQALAALHLQAAAGVADPDDLGRASSRPGVSVRLQQLVETVRMKRSRDVPGVVVAAVVHGEILALQPFAQLNGVVARAAARIVLVSTGVDPKSLAVPEVGYADDEKAYAAALAAYQTGTPDGVATWLVHCCAAMSAGAVEGLAICESVLRG</sequence>
<comment type="caution">
    <text evidence="2">The sequence shown here is derived from an EMBL/GenBank/DDBJ whole genome shotgun (WGS) entry which is preliminary data.</text>
</comment>
<evidence type="ECO:0000259" key="1">
    <source>
        <dbReference type="PROSITE" id="PS51459"/>
    </source>
</evidence>
<proteinExistence type="predicted"/>
<dbReference type="AlphaFoldDB" id="A0A2T1A3I7"/>